<keyword evidence="6" id="KW-0256">Endoplasmic reticulum</keyword>
<dbReference type="GO" id="GO:0005198">
    <property type="term" value="F:structural molecule activity"/>
    <property type="evidence" value="ECO:0007669"/>
    <property type="project" value="TreeGrafter"/>
</dbReference>
<feature type="repeat" description="WD" evidence="9">
    <location>
        <begin position="246"/>
        <end position="279"/>
    </location>
</feature>
<dbReference type="AlphaFoldDB" id="A0A8S4R706"/>
<evidence type="ECO:0000256" key="7">
    <source>
        <dbReference type="ARBA" id="ARBA00022892"/>
    </source>
</evidence>
<dbReference type="PANTHER" id="PTHR13923:SF11">
    <property type="entry name" value="SECRETORY 31, ISOFORM D"/>
    <property type="match status" value="1"/>
</dbReference>
<dbReference type="GO" id="GO:0007029">
    <property type="term" value="P:endoplasmic reticulum organization"/>
    <property type="evidence" value="ECO:0007669"/>
    <property type="project" value="TreeGrafter"/>
</dbReference>
<comment type="caution">
    <text evidence="11">The sequence shown here is derived from an EMBL/GenBank/DDBJ whole genome shotgun (WGS) entry which is preliminary data.</text>
</comment>
<dbReference type="SUPFAM" id="SSF50978">
    <property type="entry name" value="WD40 repeat-like"/>
    <property type="match status" value="1"/>
</dbReference>
<evidence type="ECO:0000256" key="9">
    <source>
        <dbReference type="PROSITE-ProRule" id="PRU00221"/>
    </source>
</evidence>
<feature type="region of interest" description="Disordered" evidence="10">
    <location>
        <begin position="840"/>
        <end position="872"/>
    </location>
</feature>
<keyword evidence="3" id="KW-0813">Transport</keyword>
<dbReference type="InterPro" id="IPR015943">
    <property type="entry name" value="WD40/YVTN_repeat-like_dom_sf"/>
</dbReference>
<dbReference type="GO" id="GO:0015031">
    <property type="term" value="P:protein transport"/>
    <property type="evidence" value="ECO:0007669"/>
    <property type="project" value="UniProtKB-KW"/>
</dbReference>
<comment type="similarity">
    <text evidence="2">Belongs to the WD repeat SEC31 family.</text>
</comment>
<dbReference type="InterPro" id="IPR036322">
    <property type="entry name" value="WD40_repeat_dom_sf"/>
</dbReference>
<dbReference type="Pfam" id="PF00400">
    <property type="entry name" value="WD40"/>
    <property type="match status" value="2"/>
</dbReference>
<keyword evidence="8" id="KW-0653">Protein transport</keyword>
<keyword evidence="12" id="KW-1185">Reference proteome</keyword>
<comment type="subcellular location">
    <subcellularLocation>
        <location evidence="1">Endoplasmic reticulum</location>
    </subcellularLocation>
</comment>
<dbReference type="EMBL" id="CAKXAJ010024767">
    <property type="protein sequence ID" value="CAH2230007.1"/>
    <property type="molecule type" value="Genomic_DNA"/>
</dbReference>
<dbReference type="Gene3D" id="1.25.40.1030">
    <property type="match status" value="1"/>
</dbReference>
<feature type="region of interest" description="Disordered" evidence="10">
    <location>
        <begin position="508"/>
        <end position="531"/>
    </location>
</feature>
<keyword evidence="5" id="KW-0677">Repeat</keyword>
<evidence type="ECO:0000256" key="4">
    <source>
        <dbReference type="ARBA" id="ARBA00022574"/>
    </source>
</evidence>
<dbReference type="PROSITE" id="PS00678">
    <property type="entry name" value="WD_REPEATS_1"/>
    <property type="match status" value="1"/>
</dbReference>
<feature type="repeat" description="WD" evidence="9">
    <location>
        <begin position="109"/>
        <end position="151"/>
    </location>
</feature>
<keyword evidence="4 9" id="KW-0853">WD repeat</keyword>
<name>A0A8S4R706_9NEOP</name>
<proteinExistence type="inferred from homology"/>
<dbReference type="SMART" id="SM00320">
    <property type="entry name" value="WD40"/>
    <property type="match status" value="6"/>
</dbReference>
<dbReference type="Proteomes" id="UP000838756">
    <property type="component" value="Unassembled WGS sequence"/>
</dbReference>
<dbReference type="PROSITE" id="PS50082">
    <property type="entry name" value="WD_REPEATS_2"/>
    <property type="match status" value="2"/>
</dbReference>
<evidence type="ECO:0000256" key="8">
    <source>
        <dbReference type="ARBA" id="ARBA00022927"/>
    </source>
</evidence>
<evidence type="ECO:0000313" key="11">
    <source>
        <dbReference type="EMBL" id="CAH2230007.1"/>
    </source>
</evidence>
<evidence type="ECO:0000256" key="1">
    <source>
        <dbReference type="ARBA" id="ARBA00004240"/>
    </source>
</evidence>
<gene>
    <name evidence="11" type="primary">jg20219</name>
    <name evidence="11" type="ORF">PAEG_LOCUS9286</name>
</gene>
<reference evidence="11" key="1">
    <citation type="submission" date="2022-03" db="EMBL/GenBank/DDBJ databases">
        <authorList>
            <person name="Lindestad O."/>
        </authorList>
    </citation>
    <scope>NUCLEOTIDE SEQUENCE</scope>
</reference>
<keyword evidence="7" id="KW-0931">ER-Golgi transport</keyword>
<dbReference type="OrthoDB" id="542917at2759"/>
<evidence type="ECO:0000256" key="6">
    <source>
        <dbReference type="ARBA" id="ARBA00022824"/>
    </source>
</evidence>
<dbReference type="PROSITE" id="PS50294">
    <property type="entry name" value="WD_REPEATS_REGION"/>
    <property type="match status" value="2"/>
</dbReference>
<sequence>MKIKELKRTVNTSWSPAGHYPSMIVTGSAAQQVDANFSSNSYLELYALNLGDSSPDLELKSSIQTQHKFQKLVWSGSGVIVGGCDGGLLEFYSADNLLNKENEPLVGSTSKHNGNVSALDINPYQKNLLASGASDSEIFIWDLNNTSQPMAPGNRSQPYDHVQGLAWNQQVQHILGSTFATRCLVWDLRKNEPIMKLSDSQFRTRWRSLAWHPAVATQLCIASEDDQAPVIQLWDLRLAASPLVTLEGHEKGALSLSWSRHDHDLLLSGGKDGRILAWNPNNTKPGGELTVEVSRQSAWVFDVSWSPREPGLLSAAAFDQSLAVHTLLHTGTQHNMSASSQSNIMESFGGADSFAALPVVQQSAPPPTAAAQPTRAPRWLKRPSRAKFAFGGKLVTFERCPQEEGPQKLVYISQVVSEPEIVEKACEMDAVIALTLSQEPGAAEKLAEYCREKGDAATDQHERYTWFFLRANFMSSFRSEVLNLLGFKQDEIPSKFKSQVGAEARAPDIAALSRGESTETEAELSTDTSTDLSDAQTLIERKLASVDLEPTVANVVIPNGEDTTSMICRALVCGNLEEAVELCLEAKRIADALIIASLGSQELLYKVQKYHLNKTASDPVSLVSGSLLRSKWDTLIQAASPNSWRETLAALVTHCEEESLAHYCELLGGRLSQEAEAALREAGALCYVCAARGDALAARARRRAARDVGALARAAELALLARAAAAARARPAGGALEALLGEYGARLAAQGCLRSALAALHGAGTELGQRLEVALGMRPRHSAQVLGKMEDGRALQILAVRIRNEDAKRLVHEFHCNTPDRTEPRPRRWYPRVDVSHFPPDVVEPWGSSHGELSRSPHSPGDAVATPPPVTP</sequence>
<dbReference type="GO" id="GO:0090110">
    <property type="term" value="P:COPII-coated vesicle cargo loading"/>
    <property type="evidence" value="ECO:0007669"/>
    <property type="project" value="TreeGrafter"/>
</dbReference>
<dbReference type="Gene3D" id="2.130.10.10">
    <property type="entry name" value="YVTN repeat-like/Quinoprotein amine dehydrogenase"/>
    <property type="match status" value="1"/>
</dbReference>
<protein>
    <submittedName>
        <fullName evidence="11">Jg20219 protein</fullName>
    </submittedName>
</protein>
<dbReference type="PANTHER" id="PTHR13923">
    <property type="entry name" value="SEC31-RELATED PROTEIN"/>
    <property type="match status" value="1"/>
</dbReference>
<accession>A0A8S4R706</accession>
<evidence type="ECO:0000256" key="10">
    <source>
        <dbReference type="SAM" id="MobiDB-lite"/>
    </source>
</evidence>
<dbReference type="InterPro" id="IPR040251">
    <property type="entry name" value="SEC31-like"/>
</dbReference>
<evidence type="ECO:0000313" key="12">
    <source>
        <dbReference type="Proteomes" id="UP000838756"/>
    </source>
</evidence>
<evidence type="ECO:0000256" key="5">
    <source>
        <dbReference type="ARBA" id="ARBA00022737"/>
    </source>
</evidence>
<organism evidence="11 12">
    <name type="scientific">Pararge aegeria aegeria</name>
    <dbReference type="NCBI Taxonomy" id="348720"/>
    <lineage>
        <taxon>Eukaryota</taxon>
        <taxon>Metazoa</taxon>
        <taxon>Ecdysozoa</taxon>
        <taxon>Arthropoda</taxon>
        <taxon>Hexapoda</taxon>
        <taxon>Insecta</taxon>
        <taxon>Pterygota</taxon>
        <taxon>Neoptera</taxon>
        <taxon>Endopterygota</taxon>
        <taxon>Lepidoptera</taxon>
        <taxon>Glossata</taxon>
        <taxon>Ditrysia</taxon>
        <taxon>Papilionoidea</taxon>
        <taxon>Nymphalidae</taxon>
        <taxon>Satyrinae</taxon>
        <taxon>Satyrini</taxon>
        <taxon>Parargina</taxon>
        <taxon>Pararge</taxon>
    </lineage>
</organism>
<dbReference type="InterPro" id="IPR019775">
    <property type="entry name" value="WD40_repeat_CS"/>
</dbReference>
<dbReference type="GO" id="GO:0030127">
    <property type="term" value="C:COPII vesicle coat"/>
    <property type="evidence" value="ECO:0007669"/>
    <property type="project" value="TreeGrafter"/>
</dbReference>
<evidence type="ECO:0000256" key="3">
    <source>
        <dbReference type="ARBA" id="ARBA00022448"/>
    </source>
</evidence>
<dbReference type="InterPro" id="IPR001680">
    <property type="entry name" value="WD40_rpt"/>
</dbReference>
<dbReference type="GO" id="GO:0070971">
    <property type="term" value="C:endoplasmic reticulum exit site"/>
    <property type="evidence" value="ECO:0007669"/>
    <property type="project" value="TreeGrafter"/>
</dbReference>
<evidence type="ECO:0000256" key="2">
    <source>
        <dbReference type="ARBA" id="ARBA00009358"/>
    </source>
</evidence>